<feature type="coiled-coil region" evidence="3">
    <location>
        <begin position="113"/>
        <end position="147"/>
    </location>
</feature>
<comment type="similarity">
    <text evidence="1 2">Belongs to the TelA family.</text>
</comment>
<gene>
    <name evidence="4" type="ORF">NCTC13150_01464</name>
</gene>
<sequence>MDERKIELTLDQGPQAPKLVQEAPQEEKFRDIQLTPEEEKQVADFAEKIDLSNTATILEYGAGAQGQIAQFSEETLKTIRTKDLGEVGDLISSVVLELKNFDQEEKKGLAGLFQKSKNKVEALKTKYNKAQANVDQISKSLEGHQIQLLKDISTLDQMYDLNLSYYKELTMYIQAGEKRLKKAKGQELPALEAKAQESKLPMDAQKAQDFRSSIDRFEKKLHDLDLTRMVSLQMAPQIRLVQSGDTVMVEKLQSTIINTIPLWKSQMVLALGALHTGRAAQAQKEVTDLTNDLLKKNAETLKMSSIETAKASQRAIIDIDTIKHTNDQLITAIQEIRQISRDGAAQRAQASVQLQELEEELKRGLLDAAKDK</sequence>
<dbReference type="Pfam" id="PF05816">
    <property type="entry name" value="TelA"/>
    <property type="match status" value="1"/>
</dbReference>
<reference evidence="4 5" key="1">
    <citation type="submission" date="2019-02" db="EMBL/GenBank/DDBJ databases">
        <authorList>
            <consortium name="Pathogen Informatics"/>
        </authorList>
    </citation>
    <scope>NUCLEOTIDE SEQUENCE [LARGE SCALE GENOMIC DNA]</scope>
    <source>
        <strain evidence="4 5">3012STDY7089603</strain>
    </source>
</reference>
<protein>
    <submittedName>
        <fullName evidence="4">TelA-like protein SA1238</fullName>
    </submittedName>
</protein>
<evidence type="ECO:0000256" key="3">
    <source>
        <dbReference type="SAM" id="Coils"/>
    </source>
</evidence>
<dbReference type="EMBL" id="CAACYI010000001">
    <property type="protein sequence ID" value="VFB16891.1"/>
    <property type="molecule type" value="Genomic_DNA"/>
</dbReference>
<dbReference type="PANTHER" id="PTHR38432">
    <property type="entry name" value="TELA-LIKE PROTEIN SAOUHSC_01408"/>
    <property type="match status" value="1"/>
</dbReference>
<name>A0A8H2M6B7_9FIRM</name>
<evidence type="ECO:0000256" key="1">
    <source>
        <dbReference type="ARBA" id="ARBA00005541"/>
    </source>
</evidence>
<evidence type="ECO:0000256" key="2">
    <source>
        <dbReference type="PIRNR" id="PIRNR026508"/>
    </source>
</evidence>
<evidence type="ECO:0000313" key="4">
    <source>
        <dbReference type="EMBL" id="VFB16891.1"/>
    </source>
</evidence>
<dbReference type="Proteomes" id="UP000377798">
    <property type="component" value="Unassembled WGS sequence"/>
</dbReference>
<comment type="caution">
    <text evidence="4">The sequence shown here is derived from an EMBL/GenBank/DDBJ whole genome shotgun (WGS) entry which is preliminary data.</text>
</comment>
<keyword evidence="3" id="KW-0175">Coiled coil</keyword>
<organism evidence="4 5">
    <name type="scientific">Urinicoccus massiliensis</name>
    <dbReference type="NCBI Taxonomy" id="1723382"/>
    <lineage>
        <taxon>Bacteria</taxon>
        <taxon>Bacillati</taxon>
        <taxon>Bacillota</taxon>
        <taxon>Tissierellia</taxon>
        <taxon>Tissierellales</taxon>
        <taxon>Peptoniphilaceae</taxon>
        <taxon>Urinicoccus</taxon>
    </lineage>
</organism>
<dbReference type="PANTHER" id="PTHR38432:SF1">
    <property type="entry name" value="TELA-LIKE PROTEIN SAOUHSC_01408"/>
    <property type="match status" value="1"/>
</dbReference>
<evidence type="ECO:0000313" key="5">
    <source>
        <dbReference type="Proteomes" id="UP000377798"/>
    </source>
</evidence>
<dbReference type="AlphaFoldDB" id="A0A8H2M6B7"/>
<dbReference type="RefSeq" id="WP_131749572.1">
    <property type="nucleotide sequence ID" value="NZ_CAACYI010000001.1"/>
</dbReference>
<accession>A0A8H2M6B7</accession>
<keyword evidence="5" id="KW-1185">Reference proteome</keyword>
<dbReference type="PIRSF" id="PIRSF026508">
    <property type="entry name" value="TelA"/>
    <property type="match status" value="1"/>
</dbReference>
<dbReference type="InterPro" id="IPR008863">
    <property type="entry name" value="Toxic_anion-R_TelA"/>
</dbReference>
<proteinExistence type="inferred from homology"/>